<dbReference type="AlphaFoldDB" id="A0A517QVH7"/>
<proteinExistence type="predicted"/>
<dbReference type="GO" id="GO:0051537">
    <property type="term" value="F:2 iron, 2 sulfur cluster binding"/>
    <property type="evidence" value="ECO:0007669"/>
    <property type="project" value="UniProtKB-KW"/>
</dbReference>
<evidence type="ECO:0000256" key="3">
    <source>
        <dbReference type="ARBA" id="ARBA00023004"/>
    </source>
</evidence>
<dbReference type="CDD" id="cd03528">
    <property type="entry name" value="Rieske_RO_ferredoxin"/>
    <property type="match status" value="1"/>
</dbReference>
<dbReference type="PANTHER" id="PTHR21496:SF23">
    <property type="entry name" value="3-PHENYLPROPIONATE_CINNAMIC ACID DIOXYGENASE FERREDOXIN SUBUNIT"/>
    <property type="match status" value="1"/>
</dbReference>
<evidence type="ECO:0000259" key="5">
    <source>
        <dbReference type="PROSITE" id="PS51296"/>
    </source>
</evidence>
<keyword evidence="4" id="KW-0411">Iron-sulfur</keyword>
<keyword evidence="3" id="KW-0408">Iron</keyword>
<sequence>MSDHFEKVGLVSEIPDVGRLSVILGDEVSALVLRAGDDFYCVEDICTHDGQPMTDGDFDGCELTCPRHGAKFNVKTGAATQMPATEPVRTFPVEIRNGEIYVEYDD</sequence>
<name>A0A517QVH7_9PLAN</name>
<gene>
    <name evidence="6" type="primary">carAc</name>
    <name evidence="6" type="ORF">Mal48_49170</name>
</gene>
<evidence type="ECO:0000256" key="1">
    <source>
        <dbReference type="ARBA" id="ARBA00022714"/>
    </source>
</evidence>
<evidence type="ECO:0000313" key="6">
    <source>
        <dbReference type="EMBL" id="QDT35639.1"/>
    </source>
</evidence>
<dbReference type="Pfam" id="PF00355">
    <property type="entry name" value="Rieske"/>
    <property type="match status" value="1"/>
</dbReference>
<evidence type="ECO:0000256" key="4">
    <source>
        <dbReference type="ARBA" id="ARBA00023014"/>
    </source>
</evidence>
<dbReference type="EMBL" id="CP036267">
    <property type="protein sequence ID" value="QDT35639.1"/>
    <property type="molecule type" value="Genomic_DNA"/>
</dbReference>
<dbReference type="OrthoDB" id="9795104at2"/>
<dbReference type="SUPFAM" id="SSF50022">
    <property type="entry name" value="ISP domain"/>
    <property type="match status" value="1"/>
</dbReference>
<dbReference type="PROSITE" id="PS51296">
    <property type="entry name" value="RIESKE"/>
    <property type="match status" value="1"/>
</dbReference>
<dbReference type="KEGG" id="tpol:Mal48_49170"/>
<dbReference type="RefSeq" id="WP_145205542.1">
    <property type="nucleotide sequence ID" value="NZ_CP036267.1"/>
</dbReference>
<protein>
    <submittedName>
        <fullName evidence="6">Ferredoxin CarAc</fullName>
    </submittedName>
</protein>
<evidence type="ECO:0000313" key="7">
    <source>
        <dbReference type="Proteomes" id="UP000315724"/>
    </source>
</evidence>
<feature type="domain" description="Rieske" evidence="5">
    <location>
        <begin position="6"/>
        <end position="102"/>
    </location>
</feature>
<keyword evidence="7" id="KW-1185">Reference proteome</keyword>
<dbReference type="Proteomes" id="UP000315724">
    <property type="component" value="Chromosome"/>
</dbReference>
<dbReference type="Gene3D" id="2.102.10.10">
    <property type="entry name" value="Rieske [2Fe-2S] iron-sulphur domain"/>
    <property type="match status" value="1"/>
</dbReference>
<evidence type="ECO:0000256" key="2">
    <source>
        <dbReference type="ARBA" id="ARBA00022723"/>
    </source>
</evidence>
<keyword evidence="1" id="KW-0001">2Fe-2S</keyword>
<dbReference type="InterPro" id="IPR017941">
    <property type="entry name" value="Rieske_2Fe-2S"/>
</dbReference>
<reference evidence="6 7" key="1">
    <citation type="submission" date="2019-02" db="EMBL/GenBank/DDBJ databases">
        <title>Deep-cultivation of Planctomycetes and their phenomic and genomic characterization uncovers novel biology.</title>
        <authorList>
            <person name="Wiegand S."/>
            <person name="Jogler M."/>
            <person name="Boedeker C."/>
            <person name="Pinto D."/>
            <person name="Vollmers J."/>
            <person name="Rivas-Marin E."/>
            <person name="Kohn T."/>
            <person name="Peeters S.H."/>
            <person name="Heuer A."/>
            <person name="Rast P."/>
            <person name="Oberbeckmann S."/>
            <person name="Bunk B."/>
            <person name="Jeske O."/>
            <person name="Meyerdierks A."/>
            <person name="Storesund J.E."/>
            <person name="Kallscheuer N."/>
            <person name="Luecker S."/>
            <person name="Lage O.M."/>
            <person name="Pohl T."/>
            <person name="Merkel B.J."/>
            <person name="Hornburger P."/>
            <person name="Mueller R.-W."/>
            <person name="Bruemmer F."/>
            <person name="Labrenz M."/>
            <person name="Spormann A.M."/>
            <person name="Op den Camp H."/>
            <person name="Overmann J."/>
            <person name="Amann R."/>
            <person name="Jetten M.S.M."/>
            <person name="Mascher T."/>
            <person name="Medema M.H."/>
            <person name="Devos D.P."/>
            <person name="Kaster A.-K."/>
            <person name="Ovreas L."/>
            <person name="Rohde M."/>
            <person name="Galperin M.Y."/>
            <person name="Jogler C."/>
        </authorList>
    </citation>
    <scope>NUCLEOTIDE SEQUENCE [LARGE SCALE GENOMIC DNA]</scope>
    <source>
        <strain evidence="6 7">Mal48</strain>
    </source>
</reference>
<keyword evidence="2" id="KW-0479">Metal-binding</keyword>
<dbReference type="GO" id="GO:0046872">
    <property type="term" value="F:metal ion binding"/>
    <property type="evidence" value="ECO:0007669"/>
    <property type="project" value="UniProtKB-KW"/>
</dbReference>
<organism evidence="6 7">
    <name type="scientific">Thalassoglobus polymorphus</name>
    <dbReference type="NCBI Taxonomy" id="2527994"/>
    <lineage>
        <taxon>Bacteria</taxon>
        <taxon>Pseudomonadati</taxon>
        <taxon>Planctomycetota</taxon>
        <taxon>Planctomycetia</taxon>
        <taxon>Planctomycetales</taxon>
        <taxon>Planctomycetaceae</taxon>
        <taxon>Thalassoglobus</taxon>
    </lineage>
</organism>
<dbReference type="InterPro" id="IPR036922">
    <property type="entry name" value="Rieske_2Fe-2S_sf"/>
</dbReference>
<dbReference type="PANTHER" id="PTHR21496">
    <property type="entry name" value="FERREDOXIN-RELATED"/>
    <property type="match status" value="1"/>
</dbReference>
<accession>A0A517QVH7</accession>